<comment type="caution">
    <text evidence="1">The sequence shown here is derived from an EMBL/GenBank/DDBJ whole genome shotgun (WGS) entry which is preliminary data.</text>
</comment>
<reference evidence="1" key="1">
    <citation type="journal article" date="2020" name="mSystems">
        <title>Genome- and Community-Level Interaction Insights into Carbon Utilization and Element Cycling Functions of Hydrothermarchaeota in Hydrothermal Sediment.</title>
        <authorList>
            <person name="Zhou Z."/>
            <person name="Liu Y."/>
            <person name="Xu W."/>
            <person name="Pan J."/>
            <person name="Luo Z.H."/>
            <person name="Li M."/>
        </authorList>
    </citation>
    <scope>NUCLEOTIDE SEQUENCE [LARGE SCALE GENOMIC DNA]</scope>
    <source>
        <strain evidence="1">HyVt-501</strain>
    </source>
</reference>
<gene>
    <name evidence="1" type="ORF">ENJ61_00465</name>
</gene>
<proteinExistence type="predicted"/>
<evidence type="ECO:0000313" key="1">
    <source>
        <dbReference type="EMBL" id="HHJ63358.1"/>
    </source>
</evidence>
<protein>
    <submittedName>
        <fullName evidence="1">Uncharacterized protein</fullName>
    </submittedName>
</protein>
<name>A0A7C5Q720_AQUAO</name>
<sequence length="94" mass="10723">MKDEDREEIGELVGLLESLISSGSISESCLLDLNYRLRKKLEQLLCEVDNREHALGIYYLLGDNYAVIRRDPAEGMNNLLQILPFLQTLTGNIR</sequence>
<organism evidence="1">
    <name type="scientific">Aquifex aeolicus</name>
    <dbReference type="NCBI Taxonomy" id="63363"/>
    <lineage>
        <taxon>Bacteria</taxon>
        <taxon>Pseudomonadati</taxon>
        <taxon>Aquificota</taxon>
        <taxon>Aquificia</taxon>
        <taxon>Aquificales</taxon>
        <taxon>Aquificaceae</taxon>
        <taxon>Aquifex</taxon>
    </lineage>
</organism>
<dbReference type="AlphaFoldDB" id="A0A7C5Q720"/>
<dbReference type="EMBL" id="DRNB01000010">
    <property type="protein sequence ID" value="HHJ63358.1"/>
    <property type="molecule type" value="Genomic_DNA"/>
</dbReference>
<accession>A0A7C5Q720</accession>
<dbReference type="Proteomes" id="UP000885792">
    <property type="component" value="Unassembled WGS sequence"/>
</dbReference>